<evidence type="ECO:0000256" key="1">
    <source>
        <dbReference type="ARBA" id="ARBA00004141"/>
    </source>
</evidence>
<dbReference type="InterPro" id="IPR012932">
    <property type="entry name" value="VKOR"/>
</dbReference>
<dbReference type="PANTHER" id="PTHR34573">
    <property type="entry name" value="VKC DOMAIN-CONTAINING PROTEIN"/>
    <property type="match status" value="1"/>
</dbReference>
<reference evidence="13 14" key="1">
    <citation type="submission" date="2019-02" db="EMBL/GenBank/DDBJ databases">
        <title>Deep-cultivation of Planctomycetes and their phenomic and genomic characterization uncovers novel biology.</title>
        <authorList>
            <person name="Wiegand S."/>
            <person name="Jogler M."/>
            <person name="Boedeker C."/>
            <person name="Pinto D."/>
            <person name="Vollmers J."/>
            <person name="Rivas-Marin E."/>
            <person name="Kohn T."/>
            <person name="Peeters S.H."/>
            <person name="Heuer A."/>
            <person name="Rast P."/>
            <person name="Oberbeckmann S."/>
            <person name="Bunk B."/>
            <person name="Jeske O."/>
            <person name="Meyerdierks A."/>
            <person name="Storesund J.E."/>
            <person name="Kallscheuer N."/>
            <person name="Luecker S."/>
            <person name="Lage O.M."/>
            <person name="Pohl T."/>
            <person name="Merkel B.J."/>
            <person name="Hornburger P."/>
            <person name="Mueller R.-W."/>
            <person name="Bruemmer F."/>
            <person name="Labrenz M."/>
            <person name="Spormann A.M."/>
            <person name="Op Den Camp H."/>
            <person name="Overmann J."/>
            <person name="Amann R."/>
            <person name="Jetten M.S.M."/>
            <person name="Mascher T."/>
            <person name="Medema M.H."/>
            <person name="Devos D.P."/>
            <person name="Kaster A.-K."/>
            <person name="Ovreas L."/>
            <person name="Rohde M."/>
            <person name="Galperin M.Y."/>
            <person name="Jogler C."/>
        </authorList>
    </citation>
    <scope>NUCLEOTIDE SEQUENCE [LARGE SCALE GENOMIC DNA]</scope>
    <source>
        <strain evidence="13 14">Q31b</strain>
    </source>
</reference>
<evidence type="ECO:0000256" key="5">
    <source>
        <dbReference type="ARBA" id="ARBA00022989"/>
    </source>
</evidence>
<feature type="transmembrane region" description="Helical" evidence="11">
    <location>
        <begin position="47"/>
        <end position="67"/>
    </location>
</feature>
<evidence type="ECO:0000256" key="3">
    <source>
        <dbReference type="ARBA" id="ARBA00022692"/>
    </source>
</evidence>
<keyword evidence="3 11" id="KW-0812">Transmembrane</keyword>
<evidence type="ECO:0000256" key="8">
    <source>
        <dbReference type="ARBA" id="ARBA00023157"/>
    </source>
</evidence>
<keyword evidence="9" id="KW-0676">Redox-active center</keyword>
<evidence type="ECO:0000259" key="12">
    <source>
        <dbReference type="SMART" id="SM00756"/>
    </source>
</evidence>
<dbReference type="InterPro" id="IPR012336">
    <property type="entry name" value="Thioredoxin-like_fold"/>
</dbReference>
<dbReference type="Proteomes" id="UP000315471">
    <property type="component" value="Unassembled WGS sequence"/>
</dbReference>
<keyword evidence="7 11" id="KW-0472">Membrane</keyword>
<dbReference type="SUPFAM" id="SSF52833">
    <property type="entry name" value="Thioredoxin-like"/>
    <property type="match status" value="1"/>
</dbReference>
<feature type="region of interest" description="Disordered" evidence="10">
    <location>
        <begin position="1"/>
        <end position="24"/>
    </location>
</feature>
<accession>A0A5C6DVM4</accession>
<dbReference type="Gene3D" id="3.40.30.10">
    <property type="entry name" value="Glutaredoxin"/>
    <property type="match status" value="1"/>
</dbReference>
<evidence type="ECO:0000256" key="2">
    <source>
        <dbReference type="ARBA" id="ARBA00006214"/>
    </source>
</evidence>
<dbReference type="PROSITE" id="PS00194">
    <property type="entry name" value="THIOREDOXIN_1"/>
    <property type="match status" value="1"/>
</dbReference>
<feature type="domain" description="Vitamin K epoxide reductase" evidence="12">
    <location>
        <begin position="44"/>
        <end position="185"/>
    </location>
</feature>
<name>A0A5C6DVM4_9BACT</name>
<dbReference type="InterPro" id="IPR017937">
    <property type="entry name" value="Thioredoxin_CS"/>
</dbReference>
<dbReference type="PANTHER" id="PTHR34573:SF1">
    <property type="entry name" value="VITAMIN K EPOXIDE REDUCTASE DOMAIN-CONTAINING PROTEIN"/>
    <property type="match status" value="1"/>
</dbReference>
<comment type="caution">
    <text evidence="13">The sequence shown here is derived from an EMBL/GenBank/DDBJ whole genome shotgun (WGS) entry which is preliminary data.</text>
</comment>
<feature type="transmembrane region" description="Helical" evidence="11">
    <location>
        <begin position="97"/>
        <end position="121"/>
    </location>
</feature>
<feature type="region of interest" description="Disordered" evidence="10">
    <location>
        <begin position="232"/>
        <end position="257"/>
    </location>
</feature>
<comment type="similarity">
    <text evidence="2">Belongs to the VKOR family.</text>
</comment>
<evidence type="ECO:0000256" key="4">
    <source>
        <dbReference type="ARBA" id="ARBA00022719"/>
    </source>
</evidence>
<dbReference type="EMBL" id="SJPY01000006">
    <property type="protein sequence ID" value="TWU39136.1"/>
    <property type="molecule type" value="Genomic_DNA"/>
</dbReference>
<gene>
    <name evidence="13" type="ORF">Q31b_42200</name>
</gene>
<dbReference type="Pfam" id="PF13462">
    <property type="entry name" value="Thioredoxin_4"/>
    <property type="match status" value="1"/>
</dbReference>
<dbReference type="OrthoDB" id="9780147at2"/>
<dbReference type="GO" id="GO:0016020">
    <property type="term" value="C:membrane"/>
    <property type="evidence" value="ECO:0007669"/>
    <property type="project" value="UniProtKB-SubCell"/>
</dbReference>
<keyword evidence="4" id="KW-0874">Quinone</keyword>
<keyword evidence="5 11" id="KW-1133">Transmembrane helix</keyword>
<evidence type="ECO:0000313" key="13">
    <source>
        <dbReference type="EMBL" id="TWU39136.1"/>
    </source>
</evidence>
<protein>
    <submittedName>
        <fullName evidence="13">Vitamin K epoxide reductase family protein</fullName>
    </submittedName>
</protein>
<keyword evidence="14" id="KW-1185">Reference proteome</keyword>
<comment type="subcellular location">
    <subcellularLocation>
        <location evidence="1">Membrane</location>
        <topology evidence="1">Multi-pass membrane protein</topology>
    </subcellularLocation>
</comment>
<evidence type="ECO:0000256" key="10">
    <source>
        <dbReference type="SAM" id="MobiDB-lite"/>
    </source>
</evidence>
<feature type="transmembrane region" description="Helical" evidence="11">
    <location>
        <begin position="159"/>
        <end position="179"/>
    </location>
</feature>
<dbReference type="GO" id="GO:0048038">
    <property type="term" value="F:quinone binding"/>
    <property type="evidence" value="ECO:0007669"/>
    <property type="project" value="UniProtKB-KW"/>
</dbReference>
<dbReference type="AlphaFoldDB" id="A0A5C6DVM4"/>
<keyword evidence="6" id="KW-0560">Oxidoreductase</keyword>
<dbReference type="Pfam" id="PF07884">
    <property type="entry name" value="VKOR"/>
    <property type="match status" value="1"/>
</dbReference>
<sequence length="503" mass="53546">MTSSSTTNSGLHAASSATPSQRSSKSGRLTTFQWLFHDIKSLPGRTVTLILSVCIAVALGCSGYLLWADLTSSPIAGCGGGGGWIDCDSVSSSRWSIWFGIPVSLFAIGIYLVMAAALVAGSTQRCSRSVRKVGWTVVTVTALAAGLSAIWFVGIQFLVLKHICVYCMTAHVCGLVAAGTMLAKSPLRGKAMAATASLSLAGLAILVGGQFLTTPPETYRIERFEVPAKTESDGFEFAPPSSISPELTAPGEESSGDDLFEAPITTHRQTRTPLSEFVAKYIPNQPILLDPTMVVSAIVADEGAKPAEASPRIAAIQGGTIKLNLAQWPHLGRDDAKYVVVEVFDYYCPSCRETYAAVAGAREKLGDDLAVMLLPVPLNAACNSSIRITNPMYRESCEVTSLAIAVWRVDPAAFEEFHNWMLQSKTPPTYAAAKAKVASLVDAEKINAELSSGTPGKYIAKHVEIYNRVGKGTIPKLMFPQTSVVGKFTSADSLVELIRREGA</sequence>
<feature type="transmembrane region" description="Helical" evidence="11">
    <location>
        <begin position="133"/>
        <end position="153"/>
    </location>
</feature>
<evidence type="ECO:0000256" key="9">
    <source>
        <dbReference type="ARBA" id="ARBA00023284"/>
    </source>
</evidence>
<feature type="transmembrane region" description="Helical" evidence="11">
    <location>
        <begin position="191"/>
        <end position="212"/>
    </location>
</feature>
<dbReference type="Gene3D" id="1.20.1440.130">
    <property type="entry name" value="VKOR domain"/>
    <property type="match status" value="1"/>
</dbReference>
<evidence type="ECO:0000256" key="7">
    <source>
        <dbReference type="ARBA" id="ARBA00023136"/>
    </source>
</evidence>
<proteinExistence type="inferred from homology"/>
<organism evidence="13 14">
    <name type="scientific">Novipirellula aureliae</name>
    <dbReference type="NCBI Taxonomy" id="2527966"/>
    <lineage>
        <taxon>Bacteria</taxon>
        <taxon>Pseudomonadati</taxon>
        <taxon>Planctomycetota</taxon>
        <taxon>Planctomycetia</taxon>
        <taxon>Pirellulales</taxon>
        <taxon>Pirellulaceae</taxon>
        <taxon>Novipirellula</taxon>
    </lineage>
</organism>
<evidence type="ECO:0000256" key="11">
    <source>
        <dbReference type="SAM" id="Phobius"/>
    </source>
</evidence>
<dbReference type="InterPro" id="IPR038354">
    <property type="entry name" value="VKOR_sf"/>
</dbReference>
<dbReference type="SMART" id="SM00756">
    <property type="entry name" value="VKc"/>
    <property type="match status" value="1"/>
</dbReference>
<dbReference type="GO" id="GO:0016491">
    <property type="term" value="F:oxidoreductase activity"/>
    <property type="evidence" value="ECO:0007669"/>
    <property type="project" value="UniProtKB-KW"/>
</dbReference>
<evidence type="ECO:0000313" key="14">
    <source>
        <dbReference type="Proteomes" id="UP000315471"/>
    </source>
</evidence>
<evidence type="ECO:0000256" key="6">
    <source>
        <dbReference type="ARBA" id="ARBA00023002"/>
    </source>
</evidence>
<keyword evidence="8" id="KW-1015">Disulfide bond</keyword>
<dbReference type="CDD" id="cd10546">
    <property type="entry name" value="VKOR"/>
    <property type="match status" value="1"/>
</dbReference>
<dbReference type="InterPro" id="IPR036249">
    <property type="entry name" value="Thioredoxin-like_sf"/>
</dbReference>